<dbReference type="SMART" id="SM00333">
    <property type="entry name" value="TUDOR"/>
    <property type="match status" value="2"/>
</dbReference>
<evidence type="ECO:0000313" key="5">
    <source>
        <dbReference type="EMBL" id="EIE26604.1"/>
    </source>
</evidence>
<comment type="subcellular location">
    <subcellularLocation>
        <location evidence="1">Nucleus</location>
    </subcellularLocation>
</comment>
<dbReference type="RefSeq" id="XP_005651148.1">
    <property type="nucleotide sequence ID" value="XM_005651091.1"/>
</dbReference>
<evidence type="ECO:0000259" key="4">
    <source>
        <dbReference type="SMART" id="SM00333"/>
    </source>
</evidence>
<dbReference type="PANTHER" id="PTHR12663">
    <property type="entry name" value="ANDROGEN INDUCED INHIBITOR OF PROLIFERATION AS3 / PDS5-RELATED"/>
    <property type="match status" value="1"/>
</dbReference>
<evidence type="ECO:0000256" key="1">
    <source>
        <dbReference type="ARBA" id="ARBA00004123"/>
    </source>
</evidence>
<dbReference type="OrthoDB" id="200660at2759"/>
<organism evidence="5 6">
    <name type="scientific">Coccomyxa subellipsoidea (strain C-169)</name>
    <name type="common">Green microalga</name>
    <dbReference type="NCBI Taxonomy" id="574566"/>
    <lineage>
        <taxon>Eukaryota</taxon>
        <taxon>Viridiplantae</taxon>
        <taxon>Chlorophyta</taxon>
        <taxon>core chlorophytes</taxon>
        <taxon>Trebouxiophyceae</taxon>
        <taxon>Trebouxiophyceae incertae sedis</taxon>
        <taxon>Coccomyxaceae</taxon>
        <taxon>Coccomyxa</taxon>
        <taxon>Coccomyxa subellipsoidea</taxon>
    </lineage>
</organism>
<dbReference type="CDD" id="cd20404">
    <property type="entry name" value="Tudor_Agenet_AtEML-like"/>
    <property type="match status" value="3"/>
</dbReference>
<protein>
    <recommendedName>
        <fullName evidence="4">Tudor domain-containing protein</fullName>
    </recommendedName>
</protein>
<dbReference type="STRING" id="574566.I0Z7I5"/>
<feature type="domain" description="Tudor" evidence="4">
    <location>
        <begin position="218"/>
        <end position="276"/>
    </location>
</feature>
<dbReference type="GO" id="GO:0005634">
    <property type="term" value="C:nucleus"/>
    <property type="evidence" value="ECO:0007669"/>
    <property type="project" value="UniProtKB-SubCell"/>
</dbReference>
<dbReference type="InterPro" id="IPR002999">
    <property type="entry name" value="Tudor"/>
</dbReference>
<dbReference type="Gene3D" id="2.30.30.140">
    <property type="match status" value="3"/>
</dbReference>
<evidence type="ECO:0000256" key="2">
    <source>
        <dbReference type="ARBA" id="ARBA00023242"/>
    </source>
</evidence>
<dbReference type="PANTHER" id="PTHR12663:SF0">
    <property type="entry name" value="PRECOCIOUS DISSOCIATION OF SISTERS 5, ISOFORM A"/>
    <property type="match status" value="1"/>
</dbReference>
<feature type="compositionally biased region" description="Polar residues" evidence="3">
    <location>
        <begin position="95"/>
        <end position="114"/>
    </location>
</feature>
<evidence type="ECO:0000313" key="6">
    <source>
        <dbReference type="Proteomes" id="UP000007264"/>
    </source>
</evidence>
<feature type="domain" description="Tudor" evidence="4">
    <location>
        <begin position="318"/>
        <end position="376"/>
    </location>
</feature>
<evidence type="ECO:0000256" key="3">
    <source>
        <dbReference type="SAM" id="MobiDB-lite"/>
    </source>
</evidence>
<keyword evidence="6" id="KW-1185">Reference proteome</keyword>
<sequence length="897" mass="94250">MRGPQSLFRAAKAYVSGPDVALPSVLCSKRSAQPESRPEVAEERSSEKSCQDGVSARGENKRLDVSGTQSGGMSSHGSIGQGSSQPQELEGCRVSESTDVTSDSLGHTSINTPSEVEDADVSSSPLHGLKCGSSQESLPARTAGCSGARELPEVAGSTAREKAGNARAMAEAAMADARAKARCAAELMAGAQQKSVLESRSLKRKRGLGLKSYVGPPSHVLLGVRISVFWPDDHAFYKGRIVEVLDDEDRVMVKYDDEMDEALQLLNERFQWLAPRAQTAGANAELQIEMARLGAEGVAETPQMPDTTGMTMVRAPPGAAAVGGRVSVHFAGVGIWCRGEVLAYDATLESHQILYEDGEHEWVRLSREAHTWWPGCPEASYPAGLPPGTAAPSSQEAIGWRVSIYWPDNATFYDGEVIGFDNVTLRHHVMYDSGDQEHLILDTAKTCWVMPPSVSSSQAAGSEESAPKSTPLGMDIATSGRSLRRSGSAGQAARQAALLREPALNRCGDHLPGKAWLKDDLGGQGDGELLPFDEGMLDEGLCSEDFPQEAVPGEQLNGVAAAWWHQQPHSHSAAMLISSLGPRRSLSHQLPSLAEDENVAAWPSSRDLLPVAAKAVRSPALRTQRSLPDCSSLGVLGGRAGGPALTRASTLPSPAADCQLDELICQLDGGAEAISMASPLSAGLEPMDMQLPGLDLGSACVPSMLLDNTTDAQQGSSLVASSSAPLLGGSAHGSVEFQSHLAKDFLGGASPPDVADVAQFLCGDEEDAKAFMETSGSLESARGSVLSMVSDTSAVHLPGLLSPQPPPPGSPSLWAASTSATPESARRTLQWDAMRKQQAPALEEPLQPPPGSGTLAAMPIAPEPLDASVDMHLSAGTTDGLAMANELQTLLAEMDWG</sequence>
<accession>I0Z7I5</accession>
<dbReference type="GO" id="GO:0006281">
    <property type="term" value="P:DNA repair"/>
    <property type="evidence" value="ECO:0007669"/>
    <property type="project" value="TreeGrafter"/>
</dbReference>
<dbReference type="GO" id="GO:0007064">
    <property type="term" value="P:mitotic sister chromatid cohesion"/>
    <property type="evidence" value="ECO:0007669"/>
    <property type="project" value="InterPro"/>
</dbReference>
<feature type="region of interest" description="Disordered" evidence="3">
    <location>
        <begin position="453"/>
        <end position="473"/>
    </location>
</feature>
<feature type="compositionally biased region" description="Low complexity" evidence="3">
    <location>
        <begin position="453"/>
        <end position="464"/>
    </location>
</feature>
<feature type="region of interest" description="Disordered" evidence="3">
    <location>
        <begin position="799"/>
        <end position="822"/>
    </location>
</feature>
<proteinExistence type="predicted"/>
<feature type="compositionally biased region" description="Low complexity" evidence="3">
    <location>
        <begin position="71"/>
        <end position="87"/>
    </location>
</feature>
<dbReference type="Proteomes" id="UP000007264">
    <property type="component" value="Unassembled WGS sequence"/>
</dbReference>
<dbReference type="InterPro" id="IPR039776">
    <property type="entry name" value="Pds5"/>
</dbReference>
<dbReference type="SUPFAM" id="SSF63748">
    <property type="entry name" value="Tudor/PWWP/MBT"/>
    <property type="match status" value="1"/>
</dbReference>
<reference evidence="5 6" key="1">
    <citation type="journal article" date="2012" name="Genome Biol.">
        <title>The genome of the polar eukaryotic microalga coccomyxa subellipsoidea reveals traits of cold adaptation.</title>
        <authorList>
            <person name="Blanc G."/>
            <person name="Agarkova I."/>
            <person name="Grimwood J."/>
            <person name="Kuo A."/>
            <person name="Brueggeman A."/>
            <person name="Dunigan D."/>
            <person name="Gurnon J."/>
            <person name="Ladunga I."/>
            <person name="Lindquist E."/>
            <person name="Lucas S."/>
            <person name="Pangilinan J."/>
            <person name="Proschold T."/>
            <person name="Salamov A."/>
            <person name="Schmutz J."/>
            <person name="Weeks D."/>
            <person name="Yamada T."/>
            <person name="Claverie J.M."/>
            <person name="Grigoriev I."/>
            <person name="Van Etten J."/>
            <person name="Lomsadze A."/>
            <person name="Borodovsky M."/>
        </authorList>
    </citation>
    <scope>NUCLEOTIDE SEQUENCE [LARGE SCALE GENOMIC DNA]</scope>
    <source>
        <strain evidence="5 6">C-169</strain>
    </source>
</reference>
<name>I0Z7I5_COCSC</name>
<dbReference type="GeneID" id="17044614"/>
<dbReference type="EMBL" id="AGSI01000002">
    <property type="protein sequence ID" value="EIE26604.1"/>
    <property type="molecule type" value="Genomic_DNA"/>
</dbReference>
<dbReference type="eggNOG" id="ENOG502SEP4">
    <property type="taxonomic scope" value="Eukaryota"/>
</dbReference>
<dbReference type="AlphaFoldDB" id="I0Z7I5"/>
<dbReference type="GO" id="GO:0000785">
    <property type="term" value="C:chromatin"/>
    <property type="evidence" value="ECO:0007669"/>
    <property type="project" value="TreeGrafter"/>
</dbReference>
<feature type="compositionally biased region" description="Basic and acidic residues" evidence="3">
    <location>
        <begin position="36"/>
        <end position="50"/>
    </location>
</feature>
<gene>
    <name evidence="5" type="ORF">COCSUDRAFT_64572</name>
</gene>
<keyword evidence="2" id="KW-0539">Nucleus</keyword>
<comment type="caution">
    <text evidence="5">The sequence shown here is derived from an EMBL/GenBank/DDBJ whole genome shotgun (WGS) entry which is preliminary data.</text>
</comment>
<dbReference type="KEGG" id="csl:COCSUDRAFT_64572"/>
<feature type="region of interest" description="Disordered" evidence="3">
    <location>
        <begin position="29"/>
        <end position="126"/>
    </location>
</feature>